<sequence>MNKYAYNDITFMQYTLFIHSSQVGIGILQLPRQIAASAGTAGWMSILIGWALSVAASLVLIQVMKKHPGDTIIDLLPRYFGVWIGRLFTLAFAIYFGILAYTVMSRASLFITSWILPQTADYVLMLLFCIPTYMVVRNGLRVQGRYSELVFFLSLWMPLFYLLPLKDAHWNYLLPLVKDGWSPIVQTTSLTVNSFLGFETALFLYPFLKNKETAVPGIVIANTLSMLVFLFVTLACFVYFSPEGILQFNEPTLNILKAIQLSFLERPEIVFLAFYLVIISTTWMPNVYWSIFCTSQLLGKQNHHRHLVIFLLLSIAITFFYKLSFDKNDQLQRIIGMVGVVIAFVLPVILWLYMAGHRLIRRRRTP</sequence>
<accession>A0ABW3UVX4</accession>
<feature type="transmembrane region" description="Helical" evidence="8">
    <location>
        <begin position="184"/>
        <end position="205"/>
    </location>
</feature>
<proteinExistence type="inferred from homology"/>
<dbReference type="NCBIfam" id="TIGR00912">
    <property type="entry name" value="2A0309"/>
    <property type="match status" value="1"/>
</dbReference>
<evidence type="ECO:0000256" key="1">
    <source>
        <dbReference type="ARBA" id="ARBA00004141"/>
    </source>
</evidence>
<dbReference type="InterPro" id="IPR004761">
    <property type="entry name" value="Spore_GerAB"/>
</dbReference>
<evidence type="ECO:0000313" key="9">
    <source>
        <dbReference type="EMBL" id="MFD1224409.1"/>
    </source>
</evidence>
<dbReference type="PANTHER" id="PTHR34975">
    <property type="entry name" value="SPORE GERMINATION PROTEIN A2"/>
    <property type="match status" value="1"/>
</dbReference>
<dbReference type="RefSeq" id="WP_079911183.1">
    <property type="nucleotide sequence ID" value="NZ_BAABJG010000004.1"/>
</dbReference>
<dbReference type="Pfam" id="PF03845">
    <property type="entry name" value="Spore_permease"/>
    <property type="match status" value="1"/>
</dbReference>
<comment type="subcellular location">
    <subcellularLocation>
        <location evidence="1">Membrane</location>
        <topology evidence="1">Multi-pass membrane protein</topology>
    </subcellularLocation>
</comment>
<keyword evidence="6 8" id="KW-1133">Transmembrane helix</keyword>
<dbReference type="PANTHER" id="PTHR34975:SF2">
    <property type="entry name" value="SPORE GERMINATION PROTEIN A2"/>
    <property type="match status" value="1"/>
</dbReference>
<evidence type="ECO:0000256" key="3">
    <source>
        <dbReference type="ARBA" id="ARBA00022448"/>
    </source>
</evidence>
<keyword evidence="5 8" id="KW-0812">Transmembrane</keyword>
<keyword evidence="7 8" id="KW-0472">Membrane</keyword>
<feature type="transmembrane region" description="Helical" evidence="8">
    <location>
        <begin position="304"/>
        <end position="322"/>
    </location>
</feature>
<gene>
    <name evidence="9" type="ORF">ACFQ4B_30310</name>
</gene>
<reference evidence="10" key="1">
    <citation type="journal article" date="2019" name="Int. J. Syst. Evol. Microbiol.">
        <title>The Global Catalogue of Microorganisms (GCM) 10K type strain sequencing project: providing services to taxonomists for standard genome sequencing and annotation.</title>
        <authorList>
            <consortium name="The Broad Institute Genomics Platform"/>
            <consortium name="The Broad Institute Genome Sequencing Center for Infectious Disease"/>
            <person name="Wu L."/>
            <person name="Ma J."/>
        </authorList>
    </citation>
    <scope>NUCLEOTIDE SEQUENCE [LARGE SCALE GENOMIC DNA]</scope>
    <source>
        <strain evidence="10">CCUG 53270</strain>
    </source>
</reference>
<dbReference type="EMBL" id="JBHTLU010000045">
    <property type="protein sequence ID" value="MFD1224409.1"/>
    <property type="molecule type" value="Genomic_DNA"/>
</dbReference>
<evidence type="ECO:0000256" key="5">
    <source>
        <dbReference type="ARBA" id="ARBA00022692"/>
    </source>
</evidence>
<evidence type="ECO:0000256" key="4">
    <source>
        <dbReference type="ARBA" id="ARBA00022544"/>
    </source>
</evidence>
<dbReference type="Gene3D" id="1.20.1740.10">
    <property type="entry name" value="Amino acid/polyamine transporter I"/>
    <property type="match status" value="1"/>
</dbReference>
<feature type="transmembrane region" description="Helical" evidence="8">
    <location>
        <begin position="82"/>
        <end position="103"/>
    </location>
</feature>
<keyword evidence="3" id="KW-0813">Transport</keyword>
<name>A0ABW3UVX4_9BACL</name>
<keyword evidence="4" id="KW-0309">Germination</keyword>
<feature type="transmembrane region" description="Helical" evidence="8">
    <location>
        <begin position="41"/>
        <end position="61"/>
    </location>
</feature>
<evidence type="ECO:0000256" key="8">
    <source>
        <dbReference type="SAM" id="Phobius"/>
    </source>
</evidence>
<feature type="transmembrane region" description="Helical" evidence="8">
    <location>
        <begin position="115"/>
        <end position="136"/>
    </location>
</feature>
<comment type="caution">
    <text evidence="9">The sequence shown here is derived from an EMBL/GenBank/DDBJ whole genome shotgun (WGS) entry which is preliminary data.</text>
</comment>
<feature type="transmembrane region" description="Helical" evidence="8">
    <location>
        <begin position="217"/>
        <end position="240"/>
    </location>
</feature>
<evidence type="ECO:0000313" key="10">
    <source>
        <dbReference type="Proteomes" id="UP001597180"/>
    </source>
</evidence>
<comment type="similarity">
    <text evidence="2">Belongs to the amino acid-polyamine-organocation (APC) superfamily. Spore germination protein (SGP) (TC 2.A.3.9) family.</text>
</comment>
<keyword evidence="10" id="KW-1185">Reference proteome</keyword>
<organism evidence="9 10">
    <name type="scientific">Paenibacillus vulneris</name>
    <dbReference type="NCBI Taxonomy" id="1133364"/>
    <lineage>
        <taxon>Bacteria</taxon>
        <taxon>Bacillati</taxon>
        <taxon>Bacillota</taxon>
        <taxon>Bacilli</taxon>
        <taxon>Bacillales</taxon>
        <taxon>Paenibacillaceae</taxon>
        <taxon>Paenibacillus</taxon>
    </lineage>
</organism>
<evidence type="ECO:0000256" key="2">
    <source>
        <dbReference type="ARBA" id="ARBA00007998"/>
    </source>
</evidence>
<feature type="transmembrane region" description="Helical" evidence="8">
    <location>
        <begin position="334"/>
        <end position="354"/>
    </location>
</feature>
<evidence type="ECO:0000256" key="6">
    <source>
        <dbReference type="ARBA" id="ARBA00022989"/>
    </source>
</evidence>
<protein>
    <submittedName>
        <fullName evidence="9">Endospore germination permease</fullName>
    </submittedName>
</protein>
<feature type="transmembrane region" description="Helical" evidence="8">
    <location>
        <begin position="148"/>
        <end position="164"/>
    </location>
</feature>
<evidence type="ECO:0000256" key="7">
    <source>
        <dbReference type="ARBA" id="ARBA00023136"/>
    </source>
</evidence>
<dbReference type="Proteomes" id="UP001597180">
    <property type="component" value="Unassembled WGS sequence"/>
</dbReference>
<feature type="transmembrane region" description="Helical" evidence="8">
    <location>
        <begin position="269"/>
        <end position="292"/>
    </location>
</feature>